<sequence>WAEETKERAKEKSSPAVSAKLVRKAKRKTPPILRQRLKTSRKTKN</sequence>
<feature type="compositionally biased region" description="Basic and acidic residues" evidence="1">
    <location>
        <begin position="1"/>
        <end position="13"/>
    </location>
</feature>
<protein>
    <submittedName>
        <fullName evidence="2">Uncharacterized protein</fullName>
    </submittedName>
</protein>
<name>A0A6J4NSZ7_9BACT</name>
<feature type="region of interest" description="Disordered" evidence="1">
    <location>
        <begin position="1"/>
        <end position="45"/>
    </location>
</feature>
<evidence type="ECO:0000256" key="1">
    <source>
        <dbReference type="SAM" id="MobiDB-lite"/>
    </source>
</evidence>
<reference evidence="2" key="1">
    <citation type="submission" date="2020-02" db="EMBL/GenBank/DDBJ databases">
        <authorList>
            <person name="Meier V. D."/>
        </authorList>
    </citation>
    <scope>NUCLEOTIDE SEQUENCE</scope>
    <source>
        <strain evidence="2">AVDCRST_MAG74</strain>
    </source>
</reference>
<accession>A0A6J4NSZ7</accession>
<feature type="non-terminal residue" evidence="2">
    <location>
        <position position="45"/>
    </location>
</feature>
<organism evidence="2">
    <name type="scientific">uncultured Pyrinomonadaceae bacterium</name>
    <dbReference type="NCBI Taxonomy" id="2283094"/>
    <lineage>
        <taxon>Bacteria</taxon>
        <taxon>Pseudomonadati</taxon>
        <taxon>Acidobacteriota</taxon>
        <taxon>Blastocatellia</taxon>
        <taxon>Blastocatellales</taxon>
        <taxon>Pyrinomonadaceae</taxon>
        <taxon>environmental samples</taxon>
    </lineage>
</organism>
<feature type="non-terminal residue" evidence="2">
    <location>
        <position position="1"/>
    </location>
</feature>
<proteinExistence type="predicted"/>
<dbReference type="EMBL" id="CADCUR010000091">
    <property type="protein sequence ID" value="CAA9392847.1"/>
    <property type="molecule type" value="Genomic_DNA"/>
</dbReference>
<dbReference type="AlphaFoldDB" id="A0A6J4NSZ7"/>
<gene>
    <name evidence="2" type="ORF">AVDCRST_MAG74-1104</name>
</gene>
<evidence type="ECO:0000313" key="2">
    <source>
        <dbReference type="EMBL" id="CAA9392847.1"/>
    </source>
</evidence>
<feature type="compositionally biased region" description="Basic residues" evidence="1">
    <location>
        <begin position="21"/>
        <end position="45"/>
    </location>
</feature>